<dbReference type="GO" id="GO:0016747">
    <property type="term" value="F:acyltransferase activity, transferring groups other than amino-acyl groups"/>
    <property type="evidence" value="ECO:0007669"/>
    <property type="project" value="InterPro"/>
</dbReference>
<accession>M0ABA1</accession>
<feature type="domain" description="N-acetyltransferase" evidence="2">
    <location>
        <begin position="1"/>
        <end position="169"/>
    </location>
</feature>
<feature type="compositionally biased region" description="Acidic residues" evidence="1">
    <location>
        <begin position="192"/>
        <end position="202"/>
    </location>
</feature>
<evidence type="ECO:0000313" key="3">
    <source>
        <dbReference type="EMBL" id="ELY96000.1"/>
    </source>
</evidence>
<gene>
    <name evidence="3" type="ORF">C484_03394</name>
</gene>
<organism evidence="3 4">
    <name type="scientific">Natrialba taiwanensis DSM 12281</name>
    <dbReference type="NCBI Taxonomy" id="1230458"/>
    <lineage>
        <taxon>Archaea</taxon>
        <taxon>Methanobacteriati</taxon>
        <taxon>Methanobacteriota</taxon>
        <taxon>Stenosarchaea group</taxon>
        <taxon>Halobacteria</taxon>
        <taxon>Halobacteriales</taxon>
        <taxon>Natrialbaceae</taxon>
        <taxon>Natrialba</taxon>
    </lineage>
</organism>
<dbReference type="SUPFAM" id="SSF55729">
    <property type="entry name" value="Acyl-CoA N-acyltransferases (Nat)"/>
    <property type="match status" value="1"/>
</dbReference>
<dbReference type="InterPro" id="IPR000182">
    <property type="entry name" value="GNAT_dom"/>
</dbReference>
<dbReference type="OrthoDB" id="104811at2157"/>
<comment type="caution">
    <text evidence="3">The sequence shown here is derived from an EMBL/GenBank/DDBJ whole genome shotgun (WGS) entry which is preliminary data.</text>
</comment>
<dbReference type="RefSeq" id="WP_006824561.1">
    <property type="nucleotide sequence ID" value="NZ_AOIL01000012.1"/>
</dbReference>
<dbReference type="PROSITE" id="PS51186">
    <property type="entry name" value="GNAT"/>
    <property type="match status" value="1"/>
</dbReference>
<dbReference type="InterPro" id="IPR016181">
    <property type="entry name" value="Acyl_CoA_acyltransferase"/>
</dbReference>
<evidence type="ECO:0000259" key="2">
    <source>
        <dbReference type="PROSITE" id="PS51186"/>
    </source>
</evidence>
<dbReference type="AlphaFoldDB" id="M0ABA1"/>
<keyword evidence="3" id="KW-0808">Transferase</keyword>
<dbReference type="EMBL" id="AOIL01000012">
    <property type="protein sequence ID" value="ELY96000.1"/>
    <property type="molecule type" value="Genomic_DNA"/>
</dbReference>
<protein>
    <submittedName>
        <fullName evidence="3">N-acetyltransferase GCN5</fullName>
    </submittedName>
</protein>
<feature type="region of interest" description="Disordered" evidence="1">
    <location>
        <begin position="179"/>
        <end position="215"/>
    </location>
</feature>
<evidence type="ECO:0000313" key="4">
    <source>
        <dbReference type="Proteomes" id="UP000011648"/>
    </source>
</evidence>
<keyword evidence="4" id="KW-1185">Reference proteome</keyword>
<name>M0ABA1_9EURY</name>
<feature type="region of interest" description="Disordered" evidence="1">
    <location>
        <begin position="47"/>
        <end position="79"/>
    </location>
</feature>
<evidence type="ECO:0000256" key="1">
    <source>
        <dbReference type="SAM" id="MobiDB-lite"/>
    </source>
</evidence>
<dbReference type="Gene3D" id="3.40.630.30">
    <property type="match status" value="1"/>
</dbReference>
<proteinExistence type="predicted"/>
<dbReference type="STRING" id="1230458.C484_03394"/>
<sequence>MYVRDAKNREEVWLLDHIESMGLDDTAFRSRDYVVAVDEESGEKAGFGRIRIHKDHSGTDTGESDDGDGNETGAAREEPAEVCELTSIGVLESWRGQGVGAHVIERLIEYASDEGFETVYSLTGESAYLAQFSFRRIEESQLPAVLQERLSEKRDRTDPDAVALAIDVDQFRMPDRLREAFKRAPEGRSTASDDDSAEDFGIDPDSATYKYDTGR</sequence>
<dbReference type="PATRIC" id="fig|1230458.4.peg.675"/>
<dbReference type="CDD" id="cd04301">
    <property type="entry name" value="NAT_SF"/>
    <property type="match status" value="1"/>
</dbReference>
<dbReference type="Proteomes" id="UP000011648">
    <property type="component" value="Unassembled WGS sequence"/>
</dbReference>
<dbReference type="Pfam" id="PF00583">
    <property type="entry name" value="Acetyltransf_1"/>
    <property type="match status" value="1"/>
</dbReference>
<reference evidence="3 4" key="1">
    <citation type="journal article" date="2014" name="PLoS Genet.">
        <title>Phylogenetically driven sequencing of extremely halophilic archaea reveals strategies for static and dynamic osmo-response.</title>
        <authorList>
            <person name="Becker E.A."/>
            <person name="Seitzer P.M."/>
            <person name="Tritt A."/>
            <person name="Larsen D."/>
            <person name="Krusor M."/>
            <person name="Yao A.I."/>
            <person name="Wu D."/>
            <person name="Madern D."/>
            <person name="Eisen J.A."/>
            <person name="Darling A.E."/>
            <person name="Facciotti M.T."/>
        </authorList>
    </citation>
    <scope>NUCLEOTIDE SEQUENCE [LARGE SCALE GENOMIC DNA]</scope>
    <source>
        <strain evidence="3 4">DSM 12281</strain>
    </source>
</reference>